<dbReference type="AlphaFoldDB" id="A0AAD8AIU6"/>
<organism evidence="3 4">
    <name type="scientific">Diploptera punctata</name>
    <name type="common">Pacific beetle cockroach</name>
    <dbReference type="NCBI Taxonomy" id="6984"/>
    <lineage>
        <taxon>Eukaryota</taxon>
        <taxon>Metazoa</taxon>
        <taxon>Ecdysozoa</taxon>
        <taxon>Arthropoda</taxon>
        <taxon>Hexapoda</taxon>
        <taxon>Insecta</taxon>
        <taxon>Pterygota</taxon>
        <taxon>Neoptera</taxon>
        <taxon>Polyneoptera</taxon>
        <taxon>Dictyoptera</taxon>
        <taxon>Blattodea</taxon>
        <taxon>Blaberoidea</taxon>
        <taxon>Blaberidae</taxon>
        <taxon>Diplopterinae</taxon>
        <taxon>Diploptera</taxon>
    </lineage>
</organism>
<proteinExistence type="predicted"/>
<comment type="caution">
    <text evidence="3">The sequence shown here is derived from an EMBL/GenBank/DDBJ whole genome shotgun (WGS) entry which is preliminary data.</text>
</comment>
<keyword evidence="1" id="KW-0812">Transmembrane</keyword>
<feature type="signal peptide" evidence="2">
    <location>
        <begin position="1"/>
        <end position="15"/>
    </location>
</feature>
<protein>
    <submittedName>
        <fullName evidence="3">Uncharacterized protein</fullName>
    </submittedName>
</protein>
<keyword evidence="1" id="KW-0472">Membrane</keyword>
<gene>
    <name evidence="3" type="ORF">L9F63_009800</name>
</gene>
<keyword evidence="1" id="KW-1133">Transmembrane helix</keyword>
<feature type="non-terminal residue" evidence="3">
    <location>
        <position position="1"/>
    </location>
</feature>
<feature type="transmembrane region" description="Helical" evidence="1">
    <location>
        <begin position="127"/>
        <end position="144"/>
    </location>
</feature>
<dbReference type="Proteomes" id="UP001233999">
    <property type="component" value="Unassembled WGS sequence"/>
</dbReference>
<reference evidence="3" key="2">
    <citation type="submission" date="2023-05" db="EMBL/GenBank/DDBJ databases">
        <authorList>
            <person name="Fouks B."/>
        </authorList>
    </citation>
    <scope>NUCLEOTIDE SEQUENCE</scope>
    <source>
        <strain evidence="3">Stay&amp;Tobe</strain>
        <tissue evidence="3">Testes</tissue>
    </source>
</reference>
<accession>A0AAD8AIU6</accession>
<evidence type="ECO:0000313" key="4">
    <source>
        <dbReference type="Proteomes" id="UP001233999"/>
    </source>
</evidence>
<feature type="transmembrane region" description="Helical" evidence="1">
    <location>
        <begin position="102"/>
        <end position="121"/>
    </location>
</feature>
<dbReference type="EMBL" id="JASPKZ010000464">
    <property type="protein sequence ID" value="KAJ9599900.1"/>
    <property type="molecule type" value="Genomic_DNA"/>
</dbReference>
<name>A0AAD8AIU6_DIPPU</name>
<evidence type="ECO:0000256" key="1">
    <source>
        <dbReference type="SAM" id="Phobius"/>
    </source>
</evidence>
<feature type="non-terminal residue" evidence="3">
    <location>
        <position position="591"/>
    </location>
</feature>
<reference evidence="3" key="1">
    <citation type="journal article" date="2023" name="IScience">
        <title>Live-bearing cockroach genome reveals convergent evolutionary mechanisms linked to viviparity in insects and beyond.</title>
        <authorList>
            <person name="Fouks B."/>
            <person name="Harrison M.C."/>
            <person name="Mikhailova A.A."/>
            <person name="Marchal E."/>
            <person name="English S."/>
            <person name="Carruthers M."/>
            <person name="Jennings E.C."/>
            <person name="Chiamaka E.L."/>
            <person name="Frigard R.A."/>
            <person name="Pippel M."/>
            <person name="Attardo G.M."/>
            <person name="Benoit J.B."/>
            <person name="Bornberg-Bauer E."/>
            <person name="Tobe S.S."/>
        </authorList>
    </citation>
    <scope>NUCLEOTIDE SEQUENCE</scope>
    <source>
        <strain evidence="3">Stay&amp;Tobe</strain>
    </source>
</reference>
<sequence length="591" mass="68049">FKWMLSLLIGTITSATQNLTKEASKRNICITTQQLTHELSVEIWRLTIVVFVRYLVNYYEELSSSSHLHSLTTDTNRITLIEIIDTPSISVRDTEINMSRMVAVSTTYIIIATAIHILTYFTESNKILLISLYLVGEFVMFNILNSLKYQQRQVFHDFNLSKTKSAGKSCLCASKDKCVRNCEWRKSGLNSSSLCSNFSVLACDNIDTNNIDEDTDEEGQPSSSSIYSRISTFTLSITADGTYKLAIPENVHFYTFFKSNICQNATCEYSIEKQHAFVIQYSKLDTIGGAAIGLYEYFKCQMWSMHINEHFFCNFSHFMQLLPLIWYGKSCRIGRLIETANVIRWNLTVNRFTHLAHGISEGRFLETYFLYTNKYATVMPSFILSAQKSEYYDTTKQWCHVHITQKVEKLELSVISNALPHFKFCKFYVFTNLNRNISRSSIVFYYSSQFQFSNLVSIIKQHFRVDSLPAQDSSTIFFGKSDTLPAIAQKIHRPEYYLGPENCFFNIPKERTTVVTLPNMEVYSHRSFRNGGVDVLRDIRTSLLPRVTIHIVAEIFCTTSGDAIVYVSSPFLRNSEFECNFPFFLPTLLFI</sequence>
<evidence type="ECO:0000256" key="2">
    <source>
        <dbReference type="SAM" id="SignalP"/>
    </source>
</evidence>
<feature type="chain" id="PRO_5041967769" evidence="2">
    <location>
        <begin position="16"/>
        <end position="591"/>
    </location>
</feature>
<evidence type="ECO:0000313" key="3">
    <source>
        <dbReference type="EMBL" id="KAJ9599900.1"/>
    </source>
</evidence>
<keyword evidence="4" id="KW-1185">Reference proteome</keyword>
<keyword evidence="2" id="KW-0732">Signal</keyword>